<dbReference type="HOGENOM" id="CLU_028407_0_0_1"/>
<dbReference type="OMA" id="CEERIFA"/>
<dbReference type="GO" id="GO:0005739">
    <property type="term" value="C:mitochondrion"/>
    <property type="evidence" value="ECO:0007669"/>
    <property type="project" value="InterPro"/>
</dbReference>
<feature type="region of interest" description="Disordered" evidence="1">
    <location>
        <begin position="388"/>
        <end position="407"/>
    </location>
</feature>
<dbReference type="Pfam" id="PF19189">
    <property type="entry name" value="Mtf2"/>
    <property type="match status" value="1"/>
</dbReference>
<dbReference type="RefSeq" id="XP_010760439.1">
    <property type="nucleotide sequence ID" value="XM_010762137.1"/>
</dbReference>
<dbReference type="InterPro" id="IPR040009">
    <property type="entry name" value="Mtf2/C5D6.12-like"/>
</dbReference>
<dbReference type="VEuPathDB" id="FungiDB:PADG_04930"/>
<keyword evidence="4" id="KW-1185">Reference proteome</keyword>
<dbReference type="Proteomes" id="UP000001628">
    <property type="component" value="Unassembled WGS sequence"/>
</dbReference>
<feature type="region of interest" description="Disordered" evidence="1">
    <location>
        <begin position="132"/>
        <end position="157"/>
    </location>
</feature>
<dbReference type="EMBL" id="KN275961">
    <property type="protein sequence ID" value="EEH48851.1"/>
    <property type="molecule type" value="Genomic_DNA"/>
</dbReference>
<reference evidence="3 4" key="1">
    <citation type="journal article" date="2011" name="PLoS Genet.">
        <title>Comparative genomic analysis of human fungal pathogens causing paracoccidioidomycosis.</title>
        <authorList>
            <person name="Desjardins C.A."/>
            <person name="Champion M.D."/>
            <person name="Holder J.W."/>
            <person name="Muszewska A."/>
            <person name="Goldberg J."/>
            <person name="Bailao A.M."/>
            <person name="Brigido M.M."/>
            <person name="Ferreira M.E."/>
            <person name="Garcia A.M."/>
            <person name="Grynberg M."/>
            <person name="Gujja S."/>
            <person name="Heiman D.I."/>
            <person name="Henn M.R."/>
            <person name="Kodira C.D."/>
            <person name="Leon-Narvaez H."/>
            <person name="Longo L.V."/>
            <person name="Ma L.J."/>
            <person name="Malavazi I."/>
            <person name="Matsuo A.L."/>
            <person name="Morais F.V."/>
            <person name="Pereira M."/>
            <person name="Rodriguez-Brito S."/>
            <person name="Sakthikumar S."/>
            <person name="Salem-Izacc S.M."/>
            <person name="Sykes S.M."/>
            <person name="Teixeira M.M."/>
            <person name="Vallejo M.C."/>
            <person name="Walter M.E."/>
            <person name="Yandava C."/>
            <person name="Young S."/>
            <person name="Zeng Q."/>
            <person name="Zucker J."/>
            <person name="Felipe M.S."/>
            <person name="Goldman G.H."/>
            <person name="Haas B.J."/>
            <person name="McEwen J.G."/>
            <person name="Nino-Vega G."/>
            <person name="Puccia R."/>
            <person name="San-Blas G."/>
            <person name="Soares C.M."/>
            <person name="Birren B.W."/>
            <person name="Cuomo C.A."/>
        </authorList>
    </citation>
    <scope>NUCLEOTIDE SEQUENCE [LARGE SCALE GENOMIC DNA]</scope>
    <source>
        <strain evidence="3 4">Pb18</strain>
    </source>
</reference>
<dbReference type="eggNOG" id="ENOG502S7AT">
    <property type="taxonomic scope" value="Eukaryota"/>
</dbReference>
<organism evidence="3 4">
    <name type="scientific">Paracoccidioides brasiliensis (strain Pb18)</name>
    <dbReference type="NCBI Taxonomy" id="502780"/>
    <lineage>
        <taxon>Eukaryota</taxon>
        <taxon>Fungi</taxon>
        <taxon>Dikarya</taxon>
        <taxon>Ascomycota</taxon>
        <taxon>Pezizomycotina</taxon>
        <taxon>Eurotiomycetes</taxon>
        <taxon>Eurotiomycetidae</taxon>
        <taxon>Onygenales</taxon>
        <taxon>Ajellomycetaceae</taxon>
        <taxon>Paracoccidioides</taxon>
    </lineage>
</organism>
<evidence type="ECO:0000313" key="3">
    <source>
        <dbReference type="EMBL" id="EEH48851.1"/>
    </source>
</evidence>
<dbReference type="InParanoid" id="C1GBC9"/>
<feature type="region of interest" description="Disordered" evidence="1">
    <location>
        <begin position="171"/>
        <end position="212"/>
    </location>
</feature>
<dbReference type="InterPro" id="IPR043837">
    <property type="entry name" value="Mtf2-like_C"/>
</dbReference>
<dbReference type="PANTHER" id="PTHR39468">
    <property type="entry name" value="CHROMOSOME 7, WHOLE GENOME SHOTGUN SEQUENCE"/>
    <property type="match status" value="1"/>
</dbReference>
<feature type="region of interest" description="Disordered" evidence="1">
    <location>
        <begin position="55"/>
        <end position="83"/>
    </location>
</feature>
<dbReference type="GeneID" id="22583951"/>
<name>C1GBC9_PARBD</name>
<feature type="compositionally biased region" description="Polar residues" evidence="1">
    <location>
        <begin position="71"/>
        <end position="81"/>
    </location>
</feature>
<evidence type="ECO:0000259" key="2">
    <source>
        <dbReference type="Pfam" id="PF19189"/>
    </source>
</evidence>
<dbReference type="KEGG" id="pbn:PADG_04930"/>
<accession>C1GBC9</accession>
<feature type="compositionally biased region" description="Polar residues" evidence="1">
    <location>
        <begin position="393"/>
        <end position="406"/>
    </location>
</feature>
<protein>
    <recommendedName>
        <fullName evidence="2">Mtf2-like C-terminal domain-containing protein</fullName>
    </recommendedName>
</protein>
<evidence type="ECO:0000313" key="4">
    <source>
        <dbReference type="Proteomes" id="UP000001628"/>
    </source>
</evidence>
<gene>
    <name evidence="3" type="ORF">PADG_04930</name>
</gene>
<sequence>MVGNLHRGFVVYQNDGIFLSFLHHALTLTKPVYRYKSPPFPLSCGTPCGTSKRSYQSRPAQFKSHNVESPIPQSTTCSTTDLKSDTEHNITCSSRLSESSSQSNLGKHYETDQNWDLLSSAIDDLKLSANYQHDEDPRSSNASEDLARGNHSSRSSNSVFDILSNFRQPPWENTLNERRTRQAKVAQEDNSSCIDDPPEFAEDVRSSKSASLVDLAPSKEATVGNRRKTNMPNRNGEEILGMQTMEIPVPTHMIDIPFENTVRKRMDKPEFWEEVDIPHRNTKGEQTIRYQGKVYRFAAGDKDELVPGIGAFGAGKLAKEVANRAVRNIIAELDNCIAGDSGDVEIWKVCEERIFAMLKLFSVEDEVVASTMPQDAVVIRRAGRKNSRKSEWRSSTTNKGKSQTLDPLNIPAGIPARPFVLHAFPEILLHALRLLHTHFPMSEITIQMYASIKARGRVARLLASDTEIYNELISYHWRVHNNLPLINSLLKDMEDHGATISSRTEKLLNGIFNQKRGREMTSRRSSGPALTKGIPWTSESDYRAYNDFFGVKGKREGWFFKVRKLRRFEGRKFKITAKMHRKLPVDLSGSAESEYARLARRGRANFMPGM</sequence>
<dbReference type="STRING" id="502780.C1GBC9"/>
<dbReference type="OrthoDB" id="2444174at2759"/>
<feature type="domain" description="Mtf2-like C-terminal" evidence="2">
    <location>
        <begin position="342"/>
        <end position="541"/>
    </location>
</feature>
<dbReference type="AlphaFoldDB" id="C1GBC9"/>
<evidence type="ECO:0000256" key="1">
    <source>
        <dbReference type="SAM" id="MobiDB-lite"/>
    </source>
</evidence>
<proteinExistence type="predicted"/>
<dbReference type="PANTHER" id="PTHR39468:SF1">
    <property type="entry name" value="MTF2-LIKE C-TERMINAL DOMAIN-CONTAINING PROTEIN"/>
    <property type="match status" value="1"/>
</dbReference>